<reference evidence="1 2" key="1">
    <citation type="journal article" date="2012" name="Proc. Natl. Acad. Sci. U.S.A.">
        <title>Comparative genomics of Ceriporiopsis subvermispora and Phanerochaete chrysosporium provide insight into selective ligninolysis.</title>
        <authorList>
            <person name="Fernandez-Fueyo E."/>
            <person name="Ruiz-Duenas F.J."/>
            <person name="Ferreira P."/>
            <person name="Floudas D."/>
            <person name="Hibbett D.S."/>
            <person name="Canessa P."/>
            <person name="Larrondo L.F."/>
            <person name="James T.Y."/>
            <person name="Seelenfreund D."/>
            <person name="Lobos S."/>
            <person name="Polanco R."/>
            <person name="Tello M."/>
            <person name="Honda Y."/>
            <person name="Watanabe T."/>
            <person name="Watanabe T."/>
            <person name="Ryu J.S."/>
            <person name="Kubicek C.P."/>
            <person name="Schmoll M."/>
            <person name="Gaskell J."/>
            <person name="Hammel K.E."/>
            <person name="St John F.J."/>
            <person name="Vanden Wymelenberg A."/>
            <person name="Sabat G."/>
            <person name="Splinter BonDurant S."/>
            <person name="Syed K."/>
            <person name="Yadav J.S."/>
            <person name="Doddapaneni H."/>
            <person name="Subramanian V."/>
            <person name="Lavin J.L."/>
            <person name="Oguiza J.A."/>
            <person name="Perez G."/>
            <person name="Pisabarro A.G."/>
            <person name="Ramirez L."/>
            <person name="Santoyo F."/>
            <person name="Master E."/>
            <person name="Coutinho P.M."/>
            <person name="Henrissat B."/>
            <person name="Lombard V."/>
            <person name="Magnuson J.K."/>
            <person name="Kuees U."/>
            <person name="Hori C."/>
            <person name="Igarashi K."/>
            <person name="Samejima M."/>
            <person name="Held B.W."/>
            <person name="Barry K.W."/>
            <person name="LaButti K.M."/>
            <person name="Lapidus A."/>
            <person name="Lindquist E.A."/>
            <person name="Lucas S.M."/>
            <person name="Riley R."/>
            <person name="Salamov A.A."/>
            <person name="Hoffmeister D."/>
            <person name="Schwenk D."/>
            <person name="Hadar Y."/>
            <person name="Yarden O."/>
            <person name="de Vries R.P."/>
            <person name="Wiebenga A."/>
            <person name="Stenlid J."/>
            <person name="Eastwood D."/>
            <person name="Grigoriev I.V."/>
            <person name="Berka R.M."/>
            <person name="Blanchette R.A."/>
            <person name="Kersten P."/>
            <person name="Martinez A.T."/>
            <person name="Vicuna R."/>
            <person name="Cullen D."/>
        </authorList>
    </citation>
    <scope>NUCLEOTIDE SEQUENCE [LARGE SCALE GENOMIC DNA]</scope>
    <source>
        <strain evidence="1 2">B</strain>
    </source>
</reference>
<dbReference type="EMBL" id="KB445794">
    <property type="protein sequence ID" value="EMD39431.1"/>
    <property type="molecule type" value="Genomic_DNA"/>
</dbReference>
<accession>M2RKW9</accession>
<protein>
    <submittedName>
        <fullName evidence="1">Uncharacterized protein</fullName>
    </submittedName>
</protein>
<dbReference type="AlphaFoldDB" id="M2RKW9"/>
<name>M2RKW9_CERS8</name>
<organism evidence="1 2">
    <name type="scientific">Ceriporiopsis subvermispora (strain B)</name>
    <name type="common">White-rot fungus</name>
    <name type="synonym">Gelatoporia subvermispora</name>
    <dbReference type="NCBI Taxonomy" id="914234"/>
    <lineage>
        <taxon>Eukaryota</taxon>
        <taxon>Fungi</taxon>
        <taxon>Dikarya</taxon>
        <taxon>Basidiomycota</taxon>
        <taxon>Agaricomycotina</taxon>
        <taxon>Agaricomycetes</taxon>
        <taxon>Polyporales</taxon>
        <taxon>Gelatoporiaceae</taxon>
        <taxon>Gelatoporia</taxon>
    </lineage>
</organism>
<proteinExistence type="predicted"/>
<evidence type="ECO:0000313" key="2">
    <source>
        <dbReference type="Proteomes" id="UP000016930"/>
    </source>
</evidence>
<dbReference type="HOGENOM" id="CLU_041162_0_0_1"/>
<keyword evidence="2" id="KW-1185">Reference proteome</keyword>
<dbReference type="OrthoDB" id="2780918at2759"/>
<evidence type="ECO:0000313" key="1">
    <source>
        <dbReference type="EMBL" id="EMD39431.1"/>
    </source>
</evidence>
<sequence>MPILPLLNDDCSLAVAAHLDRSSLLSLARISRAAAPALWPCIVRRVSLARNAQQVHAFCTFVLAHSLAGCVRRLRIQREAFYAIGSDPSYMSDDEPQPSIFASVLADVLERATHLEELEMSGIEVLVELDARIAAALIAHPPTAKLKVTGISDKAFTMLGAMRAPPDLELEPAPKFNSRLVRDLESGACVAPLLAQNAVRFHQLGLHGLLSRWLAAASTPLALVFPHVHTLNVFPLDMPLRQCAVTFPNLRCFAAQWSESAIQGDNVPNKALWPALRSLAGHSELVVPLMRHHSHVRRMVLFDRYHLDPGDEFTELCALMAERPITSLSLSVDFLPQLEDIPQDSIDWLVSRRISPDTFWSQLAGAVPAAQFISIQFRRPETYPGIAADTLKLLTDSTISALGTLLNLVYVSFGLRGYSWPPKPHDLGMAPDGVRHPSPVEVVSAWFEQCPALEYVELDLQIDGWTKTWWHREPVYPTVPMLEGVRAAYRVVPVIEEEGLQAREDIDWDGCR</sequence>
<dbReference type="Proteomes" id="UP000016930">
    <property type="component" value="Unassembled WGS sequence"/>
</dbReference>
<gene>
    <name evidence="1" type="ORF">CERSUDRAFT_93461</name>
</gene>